<evidence type="ECO:0000313" key="4">
    <source>
        <dbReference type="Proteomes" id="UP001189429"/>
    </source>
</evidence>
<gene>
    <name evidence="3" type="ORF">PCOR1329_LOCUS24100</name>
</gene>
<keyword evidence="2" id="KW-1133">Transmembrane helix</keyword>
<protein>
    <submittedName>
        <fullName evidence="3">Uncharacterized protein</fullName>
    </submittedName>
</protein>
<evidence type="ECO:0000313" key="3">
    <source>
        <dbReference type="EMBL" id="CAK0823381.1"/>
    </source>
</evidence>
<organism evidence="3 4">
    <name type="scientific">Prorocentrum cordatum</name>
    <dbReference type="NCBI Taxonomy" id="2364126"/>
    <lineage>
        <taxon>Eukaryota</taxon>
        <taxon>Sar</taxon>
        <taxon>Alveolata</taxon>
        <taxon>Dinophyceae</taxon>
        <taxon>Prorocentrales</taxon>
        <taxon>Prorocentraceae</taxon>
        <taxon>Prorocentrum</taxon>
    </lineage>
</organism>
<proteinExistence type="predicted"/>
<evidence type="ECO:0000256" key="2">
    <source>
        <dbReference type="SAM" id="Phobius"/>
    </source>
</evidence>
<feature type="region of interest" description="Disordered" evidence="1">
    <location>
        <begin position="18"/>
        <end position="37"/>
    </location>
</feature>
<keyword evidence="2" id="KW-0472">Membrane</keyword>
<keyword evidence="4" id="KW-1185">Reference proteome</keyword>
<accession>A0ABN9RVK5</accession>
<feature type="transmembrane region" description="Helical" evidence="2">
    <location>
        <begin position="79"/>
        <end position="99"/>
    </location>
</feature>
<dbReference type="Proteomes" id="UP001189429">
    <property type="component" value="Unassembled WGS sequence"/>
</dbReference>
<dbReference type="EMBL" id="CAUYUJ010008247">
    <property type="protein sequence ID" value="CAK0823381.1"/>
    <property type="molecule type" value="Genomic_DNA"/>
</dbReference>
<evidence type="ECO:0000256" key="1">
    <source>
        <dbReference type="SAM" id="MobiDB-lite"/>
    </source>
</evidence>
<reference evidence="3" key="1">
    <citation type="submission" date="2023-10" db="EMBL/GenBank/DDBJ databases">
        <authorList>
            <person name="Chen Y."/>
            <person name="Shah S."/>
            <person name="Dougan E. K."/>
            <person name="Thang M."/>
            <person name="Chan C."/>
        </authorList>
    </citation>
    <scope>NUCLEOTIDE SEQUENCE [LARGE SCALE GENOMIC DNA]</scope>
</reference>
<name>A0ABN9RVK5_9DINO</name>
<comment type="caution">
    <text evidence="3">The sequence shown here is derived from an EMBL/GenBank/DDBJ whole genome shotgun (WGS) entry which is preliminary data.</text>
</comment>
<keyword evidence="2" id="KW-0812">Transmembrane</keyword>
<sequence length="185" mass="19446">MRPSCTAQLAEVFSPLEARGGRGGADEPAEAGAETGGGWDGRWRQPLVVDEGHFSREALWRLHLAAVRAVRAVPRRRRLCLELVLLGVVLAHVCALVALHASLLASPLSGGGALAHSEALLSALRARHPAGGDGATDAHDSEENKVPIPLFALETLVATAGFSSKFWTLRVSPGSLDACTDVAMF</sequence>